<dbReference type="Proteomes" id="UP000193218">
    <property type="component" value="Unassembled WGS sequence"/>
</dbReference>
<feature type="region of interest" description="Disordered" evidence="1">
    <location>
        <begin position="1"/>
        <end position="55"/>
    </location>
</feature>
<dbReference type="GeneID" id="33557452"/>
<comment type="caution">
    <text evidence="3">The sequence shown here is derived from an EMBL/GenBank/DDBJ whole genome shotgun (WGS) entry which is preliminary data.</text>
</comment>
<proteinExistence type="predicted"/>
<dbReference type="EMBL" id="NBSH01000005">
    <property type="protein sequence ID" value="ORX37945.1"/>
    <property type="molecule type" value="Genomic_DNA"/>
</dbReference>
<keyword evidence="2" id="KW-0472">Membrane</keyword>
<name>A0A1Y1ULE8_9TREE</name>
<organism evidence="3 4">
    <name type="scientific">Kockovaella imperatae</name>
    <dbReference type="NCBI Taxonomy" id="4999"/>
    <lineage>
        <taxon>Eukaryota</taxon>
        <taxon>Fungi</taxon>
        <taxon>Dikarya</taxon>
        <taxon>Basidiomycota</taxon>
        <taxon>Agaricomycotina</taxon>
        <taxon>Tremellomycetes</taxon>
        <taxon>Tremellales</taxon>
        <taxon>Cuniculitremaceae</taxon>
        <taxon>Kockovaella</taxon>
    </lineage>
</organism>
<feature type="compositionally biased region" description="Polar residues" evidence="1">
    <location>
        <begin position="1"/>
        <end position="11"/>
    </location>
</feature>
<evidence type="ECO:0000313" key="4">
    <source>
        <dbReference type="Proteomes" id="UP000193218"/>
    </source>
</evidence>
<feature type="transmembrane region" description="Helical" evidence="2">
    <location>
        <begin position="159"/>
        <end position="182"/>
    </location>
</feature>
<evidence type="ECO:0000256" key="2">
    <source>
        <dbReference type="SAM" id="Phobius"/>
    </source>
</evidence>
<dbReference type="OrthoDB" id="2558924at2759"/>
<gene>
    <name evidence="3" type="ORF">BD324DRAFT_623908</name>
</gene>
<keyword evidence="2" id="KW-0812">Transmembrane</keyword>
<dbReference type="InParanoid" id="A0A1Y1ULE8"/>
<evidence type="ECO:0000313" key="3">
    <source>
        <dbReference type="EMBL" id="ORX37945.1"/>
    </source>
</evidence>
<dbReference type="AlphaFoldDB" id="A0A1Y1ULE8"/>
<keyword evidence="4" id="KW-1185">Reference proteome</keyword>
<sequence>MSSLLPQYNTRRVSDEEEQRPLNSWKDDDRAMSSPPPPSYPPGRDHASGSGSKNKTITYTFVPRWPVKGKTESVLGLAGGKDATLEMVLRAFPVLNNYPPGRIEFLAAVSPETKLEDVHGWSRIMDEAWDEFTTDAPSRLKIQVADLPGQARRREIRTCAFITLAACSPFAVFALFILIIYLNVGSP</sequence>
<keyword evidence="2" id="KW-1133">Transmembrane helix</keyword>
<accession>A0A1Y1ULE8</accession>
<evidence type="ECO:0000256" key="1">
    <source>
        <dbReference type="SAM" id="MobiDB-lite"/>
    </source>
</evidence>
<dbReference type="RefSeq" id="XP_021871932.1">
    <property type="nucleotide sequence ID" value="XM_022015643.1"/>
</dbReference>
<protein>
    <submittedName>
        <fullName evidence="3">Uncharacterized protein</fullName>
    </submittedName>
</protein>
<reference evidence="3 4" key="1">
    <citation type="submission" date="2017-03" db="EMBL/GenBank/DDBJ databases">
        <title>Widespread Adenine N6-methylation of Active Genes in Fungi.</title>
        <authorList>
            <consortium name="DOE Joint Genome Institute"/>
            <person name="Mondo S.J."/>
            <person name="Dannebaum R.O."/>
            <person name="Kuo R.C."/>
            <person name="Louie K.B."/>
            <person name="Bewick A.J."/>
            <person name="Labutti K."/>
            <person name="Haridas S."/>
            <person name="Kuo A."/>
            <person name="Salamov A."/>
            <person name="Ahrendt S.R."/>
            <person name="Lau R."/>
            <person name="Bowen B.P."/>
            <person name="Lipzen A."/>
            <person name="Sullivan W."/>
            <person name="Andreopoulos W.B."/>
            <person name="Clum A."/>
            <person name="Lindquist E."/>
            <person name="Daum C."/>
            <person name="Northen T.R."/>
            <person name="Ramamoorthy G."/>
            <person name="Schmitz R.J."/>
            <person name="Gryganskyi A."/>
            <person name="Culley D."/>
            <person name="Magnuson J."/>
            <person name="James T.Y."/>
            <person name="O'Malley M.A."/>
            <person name="Stajich J.E."/>
            <person name="Spatafora J.W."/>
            <person name="Visel A."/>
            <person name="Grigoriev I.V."/>
        </authorList>
    </citation>
    <scope>NUCLEOTIDE SEQUENCE [LARGE SCALE GENOMIC DNA]</scope>
    <source>
        <strain evidence="3 4">NRRL Y-17943</strain>
    </source>
</reference>